<keyword evidence="2" id="KW-1185">Reference proteome</keyword>
<proteinExistence type="predicted"/>
<evidence type="ECO:0000313" key="1">
    <source>
        <dbReference type="EMBL" id="MDT0261665.1"/>
    </source>
</evidence>
<reference evidence="2" key="1">
    <citation type="submission" date="2023-07" db="EMBL/GenBank/DDBJ databases">
        <title>30 novel species of actinomycetes from the DSMZ collection.</title>
        <authorList>
            <person name="Nouioui I."/>
        </authorList>
    </citation>
    <scope>NUCLEOTIDE SEQUENCE [LARGE SCALE GENOMIC DNA]</scope>
    <source>
        <strain evidence="2">DSM 44399</strain>
    </source>
</reference>
<dbReference type="Proteomes" id="UP001183176">
    <property type="component" value="Unassembled WGS sequence"/>
</dbReference>
<dbReference type="PANTHER" id="PTHR31891:SF1">
    <property type="entry name" value="FORMAMIDASE C869.04-RELATED"/>
    <property type="match status" value="1"/>
</dbReference>
<dbReference type="InterPro" id="IPR004304">
    <property type="entry name" value="FmdA_AmdA"/>
</dbReference>
<dbReference type="RefSeq" id="WP_311422818.1">
    <property type="nucleotide sequence ID" value="NZ_JAVREH010000009.1"/>
</dbReference>
<dbReference type="Gene3D" id="3.10.28.20">
    <property type="entry name" value="Acetamidase/Formamidase-like domains"/>
    <property type="match status" value="1"/>
</dbReference>
<gene>
    <name evidence="1" type="ORF">RM423_09690</name>
</gene>
<accession>A0ABU2J9L5</accession>
<dbReference type="PANTHER" id="PTHR31891">
    <property type="entry name" value="FORMAMIDASE C869.04-RELATED"/>
    <property type="match status" value="1"/>
</dbReference>
<sequence length="307" mass="32269">MTEHFLQPGHDTVVDVFDPHAAAVLMVEPGDSVEVRSLNAHGHIERQTKPGEQVATLLRGSRGHTLTGPIGVRGARPGQILAVRLHSLTPDDWGFTVSGAKDNELNRRLGITGELPAWLLWDLDVEAKTGTDDRGHTVALAPFLGVTGVPPAEPGRHSTIPPRTVGGGNIDCRELVAGSTLYLPVTVADALLSVGDGHAAQGDGEVSGTAIETGMTTRMTLDLLDEAAISGVHAETPAGRITFGFNADLNIAMTDALAAMADWMQSIYGLDRSTTLALASPTVSLRVTQVANDTWGVHALLPEGAIR</sequence>
<dbReference type="Pfam" id="PF03069">
    <property type="entry name" value="FmdA_AmdA"/>
    <property type="match status" value="2"/>
</dbReference>
<evidence type="ECO:0000313" key="2">
    <source>
        <dbReference type="Proteomes" id="UP001183176"/>
    </source>
</evidence>
<organism evidence="1 2">
    <name type="scientific">Jatrophihabitans lederbergiae</name>
    <dbReference type="NCBI Taxonomy" id="3075547"/>
    <lineage>
        <taxon>Bacteria</taxon>
        <taxon>Bacillati</taxon>
        <taxon>Actinomycetota</taxon>
        <taxon>Actinomycetes</taxon>
        <taxon>Jatrophihabitantales</taxon>
        <taxon>Jatrophihabitantaceae</taxon>
        <taxon>Jatrophihabitans</taxon>
    </lineage>
</organism>
<dbReference type="EMBL" id="JAVREH010000009">
    <property type="protein sequence ID" value="MDT0261665.1"/>
    <property type="molecule type" value="Genomic_DNA"/>
</dbReference>
<dbReference type="Gene3D" id="2.60.120.580">
    <property type="entry name" value="Acetamidase/Formamidase-like domains"/>
    <property type="match status" value="2"/>
</dbReference>
<name>A0ABU2J9L5_9ACTN</name>
<comment type="caution">
    <text evidence="1">The sequence shown here is derived from an EMBL/GenBank/DDBJ whole genome shotgun (WGS) entry which is preliminary data.</text>
</comment>
<dbReference type="SUPFAM" id="SSF141130">
    <property type="entry name" value="Acetamidase/Formamidase-like"/>
    <property type="match status" value="1"/>
</dbReference>
<protein>
    <submittedName>
        <fullName evidence="1">Acetamidase/formamidase family protein</fullName>
    </submittedName>
</protein>